<keyword evidence="3" id="KW-1185">Reference proteome</keyword>
<evidence type="ECO:0008006" key="4">
    <source>
        <dbReference type="Google" id="ProtNLM"/>
    </source>
</evidence>
<organism evidence="2 3">
    <name type="scientific">Candidatus Methylocalor cossyra</name>
    <dbReference type="NCBI Taxonomy" id="3108543"/>
    <lineage>
        <taxon>Bacteria</taxon>
        <taxon>Pseudomonadati</taxon>
        <taxon>Pseudomonadota</taxon>
        <taxon>Gammaproteobacteria</taxon>
        <taxon>Methylococcales</taxon>
        <taxon>Methylococcaceae</taxon>
        <taxon>Candidatus Methylocalor</taxon>
    </lineage>
</organism>
<dbReference type="Proteomes" id="UP001497493">
    <property type="component" value="Chromosome"/>
</dbReference>
<dbReference type="Pfam" id="PF11191">
    <property type="entry name" value="DUF2782"/>
    <property type="match status" value="1"/>
</dbReference>
<sequence length="109" mass="12527">MLRLIALFLLCACLPLRAEQATVPVPDPPELPPRVQSGEPMEPDITIIRRGEEVIEEYRINNRLYMVKIKPVIGPPYYLVDTNGDGNLDVRRSDNERGLQIPQWVLFSW</sequence>
<feature type="signal peptide" evidence="1">
    <location>
        <begin position="1"/>
        <end position="18"/>
    </location>
</feature>
<proteinExistence type="predicted"/>
<evidence type="ECO:0000313" key="2">
    <source>
        <dbReference type="EMBL" id="CAL1241298.1"/>
    </source>
</evidence>
<evidence type="ECO:0000256" key="1">
    <source>
        <dbReference type="SAM" id="SignalP"/>
    </source>
</evidence>
<protein>
    <recommendedName>
        <fullName evidence="4">DUF2782 domain-containing protein</fullName>
    </recommendedName>
</protein>
<keyword evidence="1" id="KW-0732">Signal</keyword>
<dbReference type="Gene3D" id="2.20.130.30">
    <property type="entry name" value="Protein of unknown function DUF2782"/>
    <property type="match status" value="1"/>
</dbReference>
<accession>A0ABM9NKY3</accession>
<reference evidence="2 3" key="1">
    <citation type="submission" date="2024-04" db="EMBL/GenBank/DDBJ databases">
        <authorList>
            <person name="Cremers G."/>
        </authorList>
    </citation>
    <scope>NUCLEOTIDE SEQUENCE [LARGE SCALE GENOMIC DNA]</scope>
    <source>
        <strain evidence="2">MeCH1-AG</strain>
    </source>
</reference>
<gene>
    <name evidence="2" type="ORF">MECH1_V1_2522</name>
</gene>
<dbReference type="InterPro" id="IPR021357">
    <property type="entry name" value="DUF2782"/>
</dbReference>
<dbReference type="EMBL" id="OZ026884">
    <property type="protein sequence ID" value="CAL1241298.1"/>
    <property type="molecule type" value="Genomic_DNA"/>
</dbReference>
<feature type="chain" id="PRO_5046215948" description="DUF2782 domain-containing protein" evidence="1">
    <location>
        <begin position="19"/>
        <end position="109"/>
    </location>
</feature>
<dbReference type="RefSeq" id="WP_348757826.1">
    <property type="nucleotide sequence ID" value="NZ_OZ026884.1"/>
</dbReference>
<name>A0ABM9NKY3_9GAMM</name>
<evidence type="ECO:0000313" key="3">
    <source>
        <dbReference type="Proteomes" id="UP001497493"/>
    </source>
</evidence>